<evidence type="ECO:0000313" key="1">
    <source>
        <dbReference type="EMBL" id="SHL81825.1"/>
    </source>
</evidence>
<proteinExistence type="predicted"/>
<dbReference type="AlphaFoldDB" id="A0A1M7DQR4"/>
<dbReference type="Proteomes" id="UP000184280">
    <property type="component" value="Unassembled WGS sequence"/>
</dbReference>
<evidence type="ECO:0000313" key="2">
    <source>
        <dbReference type="Proteomes" id="UP000184280"/>
    </source>
</evidence>
<dbReference type="EMBL" id="FRCJ01000001">
    <property type="protein sequence ID" value="SHL81825.1"/>
    <property type="molecule type" value="Genomic_DNA"/>
</dbReference>
<accession>A0A1M7DQR4</accession>
<name>A0A1M7DQR4_XYLRU</name>
<reference evidence="1 2" key="1">
    <citation type="submission" date="2016-11" db="EMBL/GenBank/DDBJ databases">
        <authorList>
            <person name="Jaros S."/>
            <person name="Januszkiewicz K."/>
            <person name="Wedrychowicz H."/>
        </authorList>
    </citation>
    <scope>NUCLEOTIDE SEQUENCE [LARGE SCALE GENOMIC DNA]</scope>
    <source>
        <strain evidence="1 2">BPI-34</strain>
    </source>
</reference>
<sequence>MYCKCWRITVPLHPQCFSQNIYMFEKLPIEEPVVMTGFLCLNVNV</sequence>
<protein>
    <submittedName>
        <fullName evidence="1">Uncharacterized protein</fullName>
    </submittedName>
</protein>
<gene>
    <name evidence="1" type="ORF">SAMN04488494_0816</name>
</gene>
<organism evidence="1 2">
    <name type="scientific">Xylanibacter ruminicola</name>
    <name type="common">Prevotella ruminicola</name>
    <dbReference type="NCBI Taxonomy" id="839"/>
    <lineage>
        <taxon>Bacteria</taxon>
        <taxon>Pseudomonadati</taxon>
        <taxon>Bacteroidota</taxon>
        <taxon>Bacteroidia</taxon>
        <taxon>Bacteroidales</taxon>
        <taxon>Prevotellaceae</taxon>
        <taxon>Xylanibacter</taxon>
    </lineage>
</organism>